<feature type="domain" description="Sulfatase N-terminal" evidence="3">
    <location>
        <begin position="25"/>
        <end position="399"/>
    </location>
</feature>
<dbReference type="InterPro" id="IPR017850">
    <property type="entry name" value="Alkaline_phosphatase_core_sf"/>
</dbReference>
<dbReference type="InterPro" id="IPR024607">
    <property type="entry name" value="Sulfatase_CS"/>
</dbReference>
<dbReference type="GO" id="GO:0016787">
    <property type="term" value="F:hydrolase activity"/>
    <property type="evidence" value="ECO:0007669"/>
    <property type="project" value="UniProtKB-KW"/>
</dbReference>
<dbReference type="InterPro" id="IPR052701">
    <property type="entry name" value="GAG_Ulvan_Degrading_Sulfatases"/>
</dbReference>
<evidence type="ECO:0000256" key="1">
    <source>
        <dbReference type="ARBA" id="ARBA00008779"/>
    </source>
</evidence>
<reference evidence="4" key="1">
    <citation type="journal article" date="2012" name="PLoS ONE">
        <title>Gene sets for utilization of primary and secondary nutrition supplies in the distal gut of endangered iberian lynx.</title>
        <authorList>
            <person name="Alcaide M."/>
            <person name="Messina E."/>
            <person name="Richter M."/>
            <person name="Bargiela R."/>
            <person name="Peplies J."/>
            <person name="Huws S.A."/>
            <person name="Newbold C.J."/>
            <person name="Golyshin P.N."/>
            <person name="Simon M.A."/>
            <person name="Lopez G."/>
            <person name="Yakimov M.M."/>
            <person name="Ferrer M."/>
        </authorList>
    </citation>
    <scope>NUCLEOTIDE SEQUENCE</scope>
</reference>
<name>J9GHS7_9ZZZZ</name>
<accession>J9GHS7</accession>
<sequence>MKRSLLILGAAGIAAATMAQKSERPNVILLVADDLGWGDLSCYGATRVSTPTVDSIAASGTRFVDAHACASTSTPSRYSLLTGEYPFRKKGTDVAAGNAGMIISPEQYTVADAFKSAGYKTGAIGKWHLGLGSKTAMQDWNGTLDQDLSDIGFDYHYIMAATADRVPCVFIENGKVSNYDPTAPIYVNYFKNYPGEPTGAENPELLTKLRHSHGHNMSIVNGIGRIGYMKGGGKALWQDENIADSIAARAVDFIRDNKDNPFFLYLCTNDVHVPRYPHERFRGKSPMGLRGEAILQFDWTVKQVAAALREYNLSDNTVIIITSDNGPILDDGYADRAVELVGDHKPGGPFRGAKYSSFEAGSIVPFIVSWPGKVPAGKVSKALVSQIDNMATLAALAGVDLPEGAGADSRDHLKTWLGQSKASRPFAVKYAANHNMVVRSGKWKYIQPNNGGPMITWGPQVETGNLKTPQLYDMKRAVEEKDNVAAKHPKQVKAFQELIQNVKGTKGYSTDKPIK</sequence>
<evidence type="ECO:0000256" key="2">
    <source>
        <dbReference type="ARBA" id="ARBA00022801"/>
    </source>
</evidence>
<comment type="similarity">
    <text evidence="1">Belongs to the sulfatase family.</text>
</comment>
<gene>
    <name evidence="4" type="ORF">EVA_05257</name>
</gene>
<dbReference type="EMBL" id="AMCI01001105">
    <property type="protein sequence ID" value="EJX06629.1"/>
    <property type="molecule type" value="Genomic_DNA"/>
</dbReference>
<dbReference type="Gene3D" id="3.40.720.10">
    <property type="entry name" value="Alkaline Phosphatase, subunit A"/>
    <property type="match status" value="1"/>
</dbReference>
<protein>
    <submittedName>
        <fullName evidence="4">Arylsulphatase A</fullName>
    </submittedName>
</protein>
<dbReference type="AlphaFoldDB" id="J9GHS7"/>
<keyword evidence="2" id="KW-0378">Hydrolase</keyword>
<dbReference type="PROSITE" id="PS00523">
    <property type="entry name" value="SULFATASE_1"/>
    <property type="match status" value="1"/>
</dbReference>
<dbReference type="InterPro" id="IPR000917">
    <property type="entry name" value="Sulfatase_N"/>
</dbReference>
<dbReference type="PROSITE" id="PS00149">
    <property type="entry name" value="SULFATASE_2"/>
    <property type="match status" value="1"/>
</dbReference>
<dbReference type="Pfam" id="PF00884">
    <property type="entry name" value="Sulfatase"/>
    <property type="match status" value="1"/>
</dbReference>
<organism evidence="4">
    <name type="scientific">gut metagenome</name>
    <dbReference type="NCBI Taxonomy" id="749906"/>
    <lineage>
        <taxon>unclassified sequences</taxon>
        <taxon>metagenomes</taxon>
        <taxon>organismal metagenomes</taxon>
    </lineage>
</organism>
<proteinExistence type="inferred from homology"/>
<dbReference type="PANTHER" id="PTHR43751">
    <property type="entry name" value="SULFATASE"/>
    <property type="match status" value="1"/>
</dbReference>
<dbReference type="SUPFAM" id="SSF53649">
    <property type="entry name" value="Alkaline phosphatase-like"/>
    <property type="match status" value="1"/>
</dbReference>
<comment type="caution">
    <text evidence="4">The sequence shown here is derived from an EMBL/GenBank/DDBJ whole genome shotgun (WGS) entry which is preliminary data.</text>
</comment>
<evidence type="ECO:0000259" key="3">
    <source>
        <dbReference type="Pfam" id="PF00884"/>
    </source>
</evidence>
<evidence type="ECO:0000313" key="4">
    <source>
        <dbReference type="EMBL" id="EJX06629.1"/>
    </source>
</evidence>
<dbReference type="Gene3D" id="3.30.1120.10">
    <property type="match status" value="1"/>
</dbReference>
<dbReference type="PANTHER" id="PTHR43751:SF6">
    <property type="entry name" value="N-ACETYLGALACTOSAMINE-6-O-SULFATASE"/>
    <property type="match status" value="1"/>
</dbReference>